<protein>
    <submittedName>
        <fullName evidence="3">Uncharacterized protein</fullName>
    </submittedName>
</protein>
<feature type="compositionally biased region" description="Basic and acidic residues" evidence="2">
    <location>
        <begin position="906"/>
        <end position="928"/>
    </location>
</feature>
<dbReference type="EMBL" id="CAJGYM010000022">
    <property type="protein sequence ID" value="CAD6191683.1"/>
    <property type="molecule type" value="Genomic_DNA"/>
</dbReference>
<feature type="compositionally biased region" description="Basic and acidic residues" evidence="2">
    <location>
        <begin position="695"/>
        <end position="714"/>
    </location>
</feature>
<feature type="compositionally biased region" description="Pro residues" evidence="2">
    <location>
        <begin position="1178"/>
        <end position="1187"/>
    </location>
</feature>
<organism evidence="3 4">
    <name type="scientific">Caenorhabditis auriculariae</name>
    <dbReference type="NCBI Taxonomy" id="2777116"/>
    <lineage>
        <taxon>Eukaryota</taxon>
        <taxon>Metazoa</taxon>
        <taxon>Ecdysozoa</taxon>
        <taxon>Nematoda</taxon>
        <taxon>Chromadorea</taxon>
        <taxon>Rhabditida</taxon>
        <taxon>Rhabditina</taxon>
        <taxon>Rhabditomorpha</taxon>
        <taxon>Rhabditoidea</taxon>
        <taxon>Rhabditidae</taxon>
        <taxon>Peloderinae</taxon>
        <taxon>Caenorhabditis</taxon>
    </lineage>
</organism>
<comment type="caution">
    <text evidence="3">The sequence shown here is derived from an EMBL/GenBank/DDBJ whole genome shotgun (WGS) entry which is preliminary data.</text>
</comment>
<feature type="compositionally biased region" description="Basic and acidic residues" evidence="2">
    <location>
        <begin position="1082"/>
        <end position="1117"/>
    </location>
</feature>
<evidence type="ECO:0000313" key="4">
    <source>
        <dbReference type="Proteomes" id="UP000835052"/>
    </source>
</evidence>
<feature type="compositionally biased region" description="Pro residues" evidence="2">
    <location>
        <begin position="981"/>
        <end position="995"/>
    </location>
</feature>
<feature type="compositionally biased region" description="Low complexity" evidence="2">
    <location>
        <begin position="774"/>
        <end position="800"/>
    </location>
</feature>
<feature type="compositionally biased region" description="Low complexity" evidence="2">
    <location>
        <begin position="996"/>
        <end position="1009"/>
    </location>
</feature>
<feature type="compositionally biased region" description="Pro residues" evidence="2">
    <location>
        <begin position="743"/>
        <end position="758"/>
    </location>
</feature>
<gene>
    <name evidence="3" type="ORF">CAUJ_LOCUS7602</name>
</gene>
<feature type="region of interest" description="Disordered" evidence="2">
    <location>
        <begin position="1"/>
        <end position="61"/>
    </location>
</feature>
<feature type="region of interest" description="Disordered" evidence="2">
    <location>
        <begin position="234"/>
        <end position="347"/>
    </location>
</feature>
<feature type="compositionally biased region" description="Polar residues" evidence="2">
    <location>
        <begin position="807"/>
        <end position="817"/>
    </location>
</feature>
<accession>A0A8S1H7R2</accession>
<dbReference type="OrthoDB" id="5878038at2759"/>
<feature type="compositionally biased region" description="Low complexity" evidence="2">
    <location>
        <begin position="858"/>
        <end position="868"/>
    </location>
</feature>
<evidence type="ECO:0000313" key="3">
    <source>
        <dbReference type="EMBL" id="CAD6191683.1"/>
    </source>
</evidence>
<sequence length="1196" mass="134672">MDQSFFDDGGEGNDEYLEDSEKDEGSVESKKEQAVSDAKTNNQETSSSSENFPKSASEGNLKEADSLKSFKNLCPKCGENSELHKFKRSTIKPKGRSQLVWIYRLKCGSRKCAEFFGPFYRFENAVPIEVDEVGRSLHIINSAPPTPITEKALPEKDKTPPQPFIFTIKSSSGLKVTVHNRLPSESSPDAANTATNTSSDNTNNLDDELEETAENVSFEEVSVEEKVVREVATVKRKRRRGRLVPKRRIKKGKQESQKTLDNVTTEDPVVNKELVPENDASGEVVEEEKRIPEEKQEDETPSARMSTRKNPAALLDFPEAVLPSTPKRLAGRPKKNASPSVASYNPEEATRRFHLSLGTQTDRLLDPMTEVLQQLVDEETPPSTTLECDVKEIPSFIARRLFAVTKLLESKQNENERMCEELFRMKSAWPELCKVVGSVKAQCSVELNRMTNDMDMIRGEFQRHQNELLTISQTISSRIANERRSMQAKYEGLELLKNRAEATTQLRDAELSYERRRVEYFQRQMDKYEQISNKSRESADEVKKKLQDKLFLAKKGRCTHCQVAEKNRGLLIEEVADKTMMLNQALQKRDEYERRAQDAEQNMQAMRGEFDKLRYEAKVWKASHEEGMATVSKLRKDLQSLQTTYFNLKNSLKNNVNIPPMESPHEKLTEPETNGVTEPAPKVTVQQPIQNQVPKEPEVKEKEKEKVLAEKDSLPKLPTPPVDGNCDVDSPFASWIPKKKPVVKPPVQPPPAPKPQAPAPVEKLQPKPQTNQVASSSSPSITSTISTTSSASKPSTSTSKAPEKPISTPSVTPNLQNTRKRKALLEIGDATPNVKKIAGPNGTVKTPAVVDKSDDSKLPPTSETPKTSTKNDKKEDSKDEEEEEEVEFDEEEAPCTPVDNDSAAVKSEEKKNETTKEKAPQKNPDRIQEAQPTRHPSGHKTSFFGRYDRERTPPSVGPPRRPLLMHPADEWSLPPAAQPVGPFPPRQPLLRPPSPEFFRNPPRPRSNNPLEPPPFARHIRPASPHRGIHGHMEPMIRDPPPVGGFFNRDPAPPPRVTSWRGAEGDMFAPPRREPLIGPPPMLRRDEGPGRFEEKPWNDRPKSPGRRFADDWTPREGDAWGSSSPPRQGPLDSAWRNREPMPPPMRQEPRPPPMMRAPPAMQATSLGARRWDEIWGNPRPGPSQPPPVRRSTFWDSF</sequence>
<feature type="coiled-coil region" evidence="1">
    <location>
        <begin position="575"/>
        <end position="616"/>
    </location>
</feature>
<feature type="coiled-coil region" evidence="1">
    <location>
        <begin position="447"/>
        <end position="503"/>
    </location>
</feature>
<feature type="compositionally biased region" description="Pro residues" evidence="2">
    <location>
        <begin position="1139"/>
        <end position="1155"/>
    </location>
</feature>
<feature type="compositionally biased region" description="Basic and acidic residues" evidence="2">
    <location>
        <begin position="23"/>
        <end position="34"/>
    </location>
</feature>
<evidence type="ECO:0000256" key="1">
    <source>
        <dbReference type="SAM" id="Coils"/>
    </source>
</evidence>
<reference evidence="3" key="1">
    <citation type="submission" date="2020-10" db="EMBL/GenBank/DDBJ databases">
        <authorList>
            <person name="Kikuchi T."/>
        </authorList>
    </citation>
    <scope>NUCLEOTIDE SEQUENCE</scope>
    <source>
        <strain evidence="3">NKZ352</strain>
    </source>
</reference>
<feature type="compositionally biased region" description="Low complexity" evidence="2">
    <location>
        <begin position="189"/>
        <end position="204"/>
    </location>
</feature>
<feature type="compositionally biased region" description="Basic residues" evidence="2">
    <location>
        <begin position="234"/>
        <end position="251"/>
    </location>
</feature>
<dbReference type="AlphaFoldDB" id="A0A8S1H7R2"/>
<dbReference type="Proteomes" id="UP000835052">
    <property type="component" value="Unassembled WGS sequence"/>
</dbReference>
<feature type="compositionally biased region" description="Polar residues" evidence="2">
    <location>
        <begin position="38"/>
        <end position="58"/>
    </location>
</feature>
<keyword evidence="4" id="KW-1185">Reference proteome</keyword>
<feature type="compositionally biased region" description="Acidic residues" evidence="2">
    <location>
        <begin position="878"/>
        <end position="893"/>
    </location>
</feature>
<feature type="region of interest" description="Disordered" evidence="2">
    <location>
        <begin position="180"/>
        <end position="205"/>
    </location>
</feature>
<feature type="compositionally biased region" description="Acidic residues" evidence="2">
    <location>
        <begin position="8"/>
        <end position="22"/>
    </location>
</feature>
<proteinExistence type="predicted"/>
<feature type="region of interest" description="Disordered" evidence="2">
    <location>
        <begin position="653"/>
        <end position="1196"/>
    </location>
</feature>
<evidence type="ECO:0000256" key="2">
    <source>
        <dbReference type="SAM" id="MobiDB-lite"/>
    </source>
</evidence>
<keyword evidence="1" id="KW-0175">Coiled coil</keyword>
<name>A0A8S1H7R2_9PELO</name>